<dbReference type="SUPFAM" id="SSF75516">
    <property type="entry name" value="Pheromone-binding domain of LuxR-like quorum-sensing transcription factors"/>
    <property type="match status" value="1"/>
</dbReference>
<organism evidence="5 6">
    <name type="scientific">Paracoccus maritimus</name>
    <dbReference type="NCBI Taxonomy" id="2933292"/>
    <lineage>
        <taxon>Bacteria</taxon>
        <taxon>Pseudomonadati</taxon>
        <taxon>Pseudomonadota</taxon>
        <taxon>Alphaproteobacteria</taxon>
        <taxon>Rhodobacterales</taxon>
        <taxon>Paracoccaceae</taxon>
        <taxon>Paracoccus</taxon>
    </lineage>
</organism>
<dbReference type="SUPFAM" id="SSF46894">
    <property type="entry name" value="C-terminal effector domain of the bipartite response regulators"/>
    <property type="match status" value="1"/>
</dbReference>
<dbReference type="CDD" id="cd06170">
    <property type="entry name" value="LuxR_C_like"/>
    <property type="match status" value="1"/>
</dbReference>
<dbReference type="InterPro" id="IPR000792">
    <property type="entry name" value="Tscrpt_reg_LuxR_C"/>
</dbReference>
<reference evidence="5 6" key="1">
    <citation type="submission" date="2022-04" db="EMBL/GenBank/DDBJ databases">
        <title>Paracoccus sp. YLB-12 draft genome sequence.</title>
        <authorList>
            <person name="Yu L."/>
        </authorList>
    </citation>
    <scope>NUCLEOTIDE SEQUENCE [LARGE SCALE GENOMIC DNA]</scope>
    <source>
        <strain evidence="5 6">YLB-12</strain>
    </source>
</reference>
<evidence type="ECO:0000313" key="5">
    <source>
        <dbReference type="EMBL" id="MCT4334517.1"/>
    </source>
</evidence>
<dbReference type="Gene3D" id="1.10.10.10">
    <property type="entry name" value="Winged helix-like DNA-binding domain superfamily/Winged helix DNA-binding domain"/>
    <property type="match status" value="1"/>
</dbReference>
<dbReference type="PRINTS" id="PR00038">
    <property type="entry name" value="HTHLUXR"/>
</dbReference>
<keyword evidence="1" id="KW-0805">Transcription regulation</keyword>
<name>A0ABT2KD95_9RHOB</name>
<dbReference type="Proteomes" id="UP001320702">
    <property type="component" value="Unassembled WGS sequence"/>
</dbReference>
<dbReference type="SMART" id="SM00421">
    <property type="entry name" value="HTH_LUXR"/>
    <property type="match status" value="1"/>
</dbReference>
<evidence type="ECO:0000313" key="6">
    <source>
        <dbReference type="Proteomes" id="UP001320702"/>
    </source>
</evidence>
<dbReference type="Pfam" id="PF00196">
    <property type="entry name" value="GerE"/>
    <property type="match status" value="1"/>
</dbReference>
<sequence length="206" mass="23076">MIEQLIPDGEAELESLAQIGTTGFVMGFGLRFGQPDFFLNRYPDAWTEKYEEENYFFGDPVAAWTIARTGTARWSEIGFPDPRGVGKEAAKHGLIYGATTVTKVGRKRCFLSLSRPDRELADAELDHIERSLKRWAKIVCKSPQALTEAELDVLKLSRDGLINVDIAEKLDISPSTVKFRINSVQKKLGVDNRMAAITMAVRKQLI</sequence>
<dbReference type="PANTHER" id="PTHR44688:SF16">
    <property type="entry name" value="DNA-BINDING TRANSCRIPTIONAL ACTIVATOR DEVR_DOSR"/>
    <property type="match status" value="1"/>
</dbReference>
<accession>A0ABT2KD95</accession>
<dbReference type="PANTHER" id="PTHR44688">
    <property type="entry name" value="DNA-BINDING TRANSCRIPTIONAL ACTIVATOR DEVR_DOSR"/>
    <property type="match status" value="1"/>
</dbReference>
<keyword evidence="3" id="KW-0804">Transcription</keyword>
<dbReference type="Pfam" id="PF03472">
    <property type="entry name" value="Autoind_bind"/>
    <property type="match status" value="1"/>
</dbReference>
<feature type="domain" description="HTH luxR-type" evidence="4">
    <location>
        <begin position="139"/>
        <end position="204"/>
    </location>
</feature>
<comment type="caution">
    <text evidence="5">The sequence shown here is derived from an EMBL/GenBank/DDBJ whole genome shotgun (WGS) entry which is preliminary data.</text>
</comment>
<proteinExistence type="predicted"/>
<dbReference type="InterPro" id="IPR005143">
    <property type="entry name" value="TF_LuxR_autoind-bd_dom"/>
</dbReference>
<dbReference type="InterPro" id="IPR036388">
    <property type="entry name" value="WH-like_DNA-bd_sf"/>
</dbReference>
<evidence type="ECO:0000256" key="1">
    <source>
        <dbReference type="ARBA" id="ARBA00023015"/>
    </source>
</evidence>
<protein>
    <submittedName>
        <fullName evidence="5">LuxR C-terminal-related transcriptional regulator</fullName>
    </submittedName>
</protein>
<dbReference type="InterPro" id="IPR016032">
    <property type="entry name" value="Sig_transdc_resp-reg_C-effctor"/>
</dbReference>
<keyword evidence="6" id="KW-1185">Reference proteome</keyword>
<dbReference type="InterPro" id="IPR036693">
    <property type="entry name" value="TF_LuxR_autoind-bd_dom_sf"/>
</dbReference>
<dbReference type="PROSITE" id="PS00622">
    <property type="entry name" value="HTH_LUXR_1"/>
    <property type="match status" value="1"/>
</dbReference>
<gene>
    <name evidence="5" type="ORF">MU516_16805</name>
</gene>
<dbReference type="EMBL" id="JANAVZ010000013">
    <property type="protein sequence ID" value="MCT4334517.1"/>
    <property type="molecule type" value="Genomic_DNA"/>
</dbReference>
<dbReference type="Gene3D" id="3.30.450.80">
    <property type="entry name" value="Transcription factor LuxR-like, autoinducer-binding domain"/>
    <property type="match status" value="1"/>
</dbReference>
<evidence type="ECO:0000259" key="4">
    <source>
        <dbReference type="PROSITE" id="PS50043"/>
    </source>
</evidence>
<dbReference type="PROSITE" id="PS50043">
    <property type="entry name" value="HTH_LUXR_2"/>
    <property type="match status" value="1"/>
</dbReference>
<evidence type="ECO:0000256" key="2">
    <source>
        <dbReference type="ARBA" id="ARBA00023125"/>
    </source>
</evidence>
<keyword evidence="2" id="KW-0238">DNA-binding</keyword>
<evidence type="ECO:0000256" key="3">
    <source>
        <dbReference type="ARBA" id="ARBA00023163"/>
    </source>
</evidence>
<dbReference type="RefSeq" id="WP_260278427.1">
    <property type="nucleotide sequence ID" value="NZ_JANAVZ010000013.1"/>
</dbReference>